<sequence length="90" mass="9935">MNNDVKMVKFVSIIGKLASIVSIMMYVSYVLQIVDNLNGSKGNPIQPLVASINCMLWVSYALIKRQKDWPVAIANIPGIFLGFTTFITGL</sequence>
<keyword evidence="3" id="KW-1185">Reference proteome</keyword>
<organism evidence="2 3">
    <name type="scientific">Paucilactobacillus vaccinostercus DSM 20634</name>
    <dbReference type="NCBI Taxonomy" id="1423813"/>
    <lineage>
        <taxon>Bacteria</taxon>
        <taxon>Bacillati</taxon>
        <taxon>Bacillota</taxon>
        <taxon>Bacilli</taxon>
        <taxon>Lactobacillales</taxon>
        <taxon>Lactobacillaceae</taxon>
        <taxon>Paucilactobacillus</taxon>
    </lineage>
</organism>
<dbReference type="Proteomes" id="UP000051733">
    <property type="component" value="Unassembled WGS sequence"/>
</dbReference>
<evidence type="ECO:0008006" key="4">
    <source>
        <dbReference type="Google" id="ProtNLM"/>
    </source>
</evidence>
<dbReference type="GO" id="GO:0016020">
    <property type="term" value="C:membrane"/>
    <property type="evidence" value="ECO:0007669"/>
    <property type="project" value="InterPro"/>
</dbReference>
<evidence type="ECO:0000313" key="3">
    <source>
        <dbReference type="Proteomes" id="UP000051733"/>
    </source>
</evidence>
<dbReference type="EMBL" id="AYYY01000002">
    <property type="protein sequence ID" value="KRM62727.1"/>
    <property type="molecule type" value="Genomic_DNA"/>
</dbReference>
<feature type="transmembrane region" description="Helical" evidence="1">
    <location>
        <begin position="45"/>
        <end position="63"/>
    </location>
</feature>
<proteinExistence type="predicted"/>
<dbReference type="PATRIC" id="fig|1423813.3.peg.1458"/>
<dbReference type="InterPro" id="IPR004316">
    <property type="entry name" value="SWEET_rpt"/>
</dbReference>
<evidence type="ECO:0000256" key="1">
    <source>
        <dbReference type="SAM" id="Phobius"/>
    </source>
</evidence>
<dbReference type="Gene3D" id="1.20.1280.290">
    <property type="match status" value="1"/>
</dbReference>
<keyword evidence="1" id="KW-0472">Membrane</keyword>
<gene>
    <name evidence="2" type="ORF">FC26_GL001432</name>
</gene>
<reference evidence="2 3" key="1">
    <citation type="journal article" date="2015" name="Genome Announc.">
        <title>Expanding the biotechnology potential of lactobacilli through comparative genomics of 213 strains and associated genera.</title>
        <authorList>
            <person name="Sun Z."/>
            <person name="Harris H.M."/>
            <person name="McCann A."/>
            <person name="Guo C."/>
            <person name="Argimon S."/>
            <person name="Zhang W."/>
            <person name="Yang X."/>
            <person name="Jeffery I.B."/>
            <person name="Cooney J.C."/>
            <person name="Kagawa T.F."/>
            <person name="Liu W."/>
            <person name="Song Y."/>
            <person name="Salvetti E."/>
            <person name="Wrobel A."/>
            <person name="Rasinkangas P."/>
            <person name="Parkhill J."/>
            <person name="Rea M.C."/>
            <person name="O'Sullivan O."/>
            <person name="Ritari J."/>
            <person name="Douillard F.P."/>
            <person name="Paul Ross R."/>
            <person name="Yang R."/>
            <person name="Briner A.E."/>
            <person name="Felis G.E."/>
            <person name="de Vos W.M."/>
            <person name="Barrangou R."/>
            <person name="Klaenhammer T.R."/>
            <person name="Caufield P.W."/>
            <person name="Cui Y."/>
            <person name="Zhang H."/>
            <person name="O'Toole P.W."/>
        </authorList>
    </citation>
    <scope>NUCLEOTIDE SEQUENCE [LARGE SCALE GENOMIC DNA]</scope>
    <source>
        <strain evidence="2 3">DSM 20634</strain>
    </source>
</reference>
<feature type="transmembrane region" description="Helical" evidence="1">
    <location>
        <begin position="70"/>
        <end position="89"/>
    </location>
</feature>
<name>A0A0R2A6N8_9LACO</name>
<dbReference type="OrthoDB" id="9794653at2"/>
<dbReference type="RefSeq" id="WP_057777105.1">
    <property type="nucleotide sequence ID" value="NZ_AYYY01000002.1"/>
</dbReference>
<feature type="transmembrane region" description="Helical" evidence="1">
    <location>
        <begin position="12"/>
        <end position="33"/>
    </location>
</feature>
<dbReference type="STRING" id="1423813.FC26_GL001432"/>
<evidence type="ECO:0000313" key="2">
    <source>
        <dbReference type="EMBL" id="KRM62727.1"/>
    </source>
</evidence>
<keyword evidence="1" id="KW-0812">Transmembrane</keyword>
<comment type="caution">
    <text evidence="2">The sequence shown here is derived from an EMBL/GenBank/DDBJ whole genome shotgun (WGS) entry which is preliminary data.</text>
</comment>
<accession>A0A0R2A6N8</accession>
<protein>
    <recommendedName>
        <fullName evidence="4">Integral membrane protein</fullName>
    </recommendedName>
</protein>
<dbReference type="AlphaFoldDB" id="A0A0R2A6N8"/>
<dbReference type="Pfam" id="PF03083">
    <property type="entry name" value="MtN3_slv"/>
    <property type="match status" value="1"/>
</dbReference>
<keyword evidence="1" id="KW-1133">Transmembrane helix</keyword>